<dbReference type="STRING" id="340177.Cag_0470"/>
<organism evidence="2">
    <name type="scientific">Chlorobium chlorochromatii (strain CaD3)</name>
    <dbReference type="NCBI Taxonomy" id="340177"/>
    <lineage>
        <taxon>Bacteria</taxon>
        <taxon>Pseudomonadati</taxon>
        <taxon>Chlorobiota</taxon>
        <taxon>Chlorobiia</taxon>
        <taxon>Chlorobiales</taxon>
        <taxon>Chlorobiaceae</taxon>
        <taxon>Chlorobium/Pelodictyon group</taxon>
        <taxon>Chlorobium</taxon>
    </lineage>
</organism>
<dbReference type="HOGENOM" id="CLU_119901_0_0_10"/>
<evidence type="ECO:0008006" key="3">
    <source>
        <dbReference type="Google" id="ProtNLM"/>
    </source>
</evidence>
<name>Q3ATD2_CHLCH</name>
<dbReference type="eggNOG" id="COG3678">
    <property type="taxonomic scope" value="Bacteria"/>
</dbReference>
<dbReference type="OrthoDB" id="595025at2"/>
<protein>
    <recommendedName>
        <fullName evidence="3">Periplasmic heavy metal sensor</fullName>
    </recommendedName>
</protein>
<dbReference type="Pfam" id="PF13801">
    <property type="entry name" value="Metal_resist"/>
    <property type="match status" value="1"/>
</dbReference>
<evidence type="ECO:0000313" key="2">
    <source>
        <dbReference type="EMBL" id="ABB27743.1"/>
    </source>
</evidence>
<sequence length="170" mass="19350">MNILTSKRLVVTALVLLTGLNVALLGVIWWQNKQTTTTPPCTPNSKSYRTKASPLAPLNLSAEQRTQFRTLRKEHQQSISDEMAEMALLKKSLIRESLKEQPNQATIEKLSRSIGSLQAKVEEERGRHFHAMAKICSPEQRDSLQTMLERFATKRHGKRGNNSNSAWQRR</sequence>
<dbReference type="AlphaFoldDB" id="Q3ATD2"/>
<dbReference type="InterPro" id="IPR025961">
    <property type="entry name" value="Metal_resist"/>
</dbReference>
<dbReference type="Gene3D" id="1.20.120.1490">
    <property type="match status" value="1"/>
</dbReference>
<accession>Q3ATD2</accession>
<evidence type="ECO:0000256" key="1">
    <source>
        <dbReference type="SAM" id="MobiDB-lite"/>
    </source>
</evidence>
<feature type="compositionally biased region" description="Polar residues" evidence="1">
    <location>
        <begin position="160"/>
        <end position="170"/>
    </location>
</feature>
<dbReference type="KEGG" id="cch:Cag_0470"/>
<proteinExistence type="predicted"/>
<feature type="region of interest" description="Disordered" evidence="1">
    <location>
        <begin position="151"/>
        <end position="170"/>
    </location>
</feature>
<gene>
    <name evidence="2" type="ordered locus">Cag_0470</name>
</gene>
<dbReference type="EMBL" id="CP000108">
    <property type="protein sequence ID" value="ABB27743.1"/>
    <property type="molecule type" value="Genomic_DNA"/>
</dbReference>
<reference evidence="2" key="1">
    <citation type="submission" date="2005-08" db="EMBL/GenBank/DDBJ databases">
        <title>Complete sequence of Chlorobium chlorochromatii CaD3.</title>
        <authorList>
            <person name="Copeland A."/>
            <person name="Lucas S."/>
            <person name="Lapidus A."/>
            <person name="Barry K."/>
            <person name="Detter J.C."/>
            <person name="Glavina T."/>
            <person name="Hammon N."/>
            <person name="Israni S."/>
            <person name="Pitluck S."/>
            <person name="Bryant D."/>
            <person name="Schmutz J."/>
            <person name="Larimer F."/>
            <person name="Land M."/>
            <person name="Kyrpides N."/>
            <person name="Ivanova N."/>
            <person name="Richardson P."/>
        </authorList>
    </citation>
    <scope>NUCLEOTIDE SEQUENCE [LARGE SCALE GENOMIC DNA]</scope>
    <source>
        <strain evidence="2">CaD3</strain>
    </source>
</reference>